<evidence type="ECO:0000313" key="3">
    <source>
        <dbReference type="Proteomes" id="UP001558613"/>
    </source>
</evidence>
<dbReference type="EMBL" id="JAYMGO010000020">
    <property type="protein sequence ID" value="KAL1253713.1"/>
    <property type="molecule type" value="Genomic_DNA"/>
</dbReference>
<protein>
    <submittedName>
        <fullName evidence="2">Uncharacterized protein</fullName>
    </submittedName>
</protein>
<reference evidence="2 3" key="1">
    <citation type="submission" date="2023-09" db="EMBL/GenBank/DDBJ databases">
        <authorList>
            <person name="Wang M."/>
        </authorList>
    </citation>
    <scope>NUCLEOTIDE SEQUENCE [LARGE SCALE GENOMIC DNA]</scope>
    <source>
        <strain evidence="2">GT-2023</strain>
        <tissue evidence="2">Liver</tissue>
    </source>
</reference>
<evidence type="ECO:0000256" key="1">
    <source>
        <dbReference type="SAM" id="MobiDB-lite"/>
    </source>
</evidence>
<organism evidence="2 3">
    <name type="scientific">Cirrhinus molitorella</name>
    <name type="common">mud carp</name>
    <dbReference type="NCBI Taxonomy" id="172907"/>
    <lineage>
        <taxon>Eukaryota</taxon>
        <taxon>Metazoa</taxon>
        <taxon>Chordata</taxon>
        <taxon>Craniata</taxon>
        <taxon>Vertebrata</taxon>
        <taxon>Euteleostomi</taxon>
        <taxon>Actinopterygii</taxon>
        <taxon>Neopterygii</taxon>
        <taxon>Teleostei</taxon>
        <taxon>Ostariophysi</taxon>
        <taxon>Cypriniformes</taxon>
        <taxon>Cyprinidae</taxon>
        <taxon>Labeoninae</taxon>
        <taxon>Labeonini</taxon>
        <taxon>Cirrhinus</taxon>
    </lineage>
</organism>
<keyword evidence="3" id="KW-1185">Reference proteome</keyword>
<comment type="caution">
    <text evidence="2">The sequence shown here is derived from an EMBL/GenBank/DDBJ whole genome shotgun (WGS) entry which is preliminary data.</text>
</comment>
<proteinExistence type="predicted"/>
<sequence>MEEQRDGLPVSQAGKEGTRRLVTRSSYLPSSPSLGLARHALASAEKMLGRASCSTSSHQGQDVLPEMPSLSLFFIGWKQNRF</sequence>
<accession>A0ABR3LQG7</accession>
<dbReference type="Proteomes" id="UP001558613">
    <property type="component" value="Unassembled WGS sequence"/>
</dbReference>
<evidence type="ECO:0000313" key="2">
    <source>
        <dbReference type="EMBL" id="KAL1253713.1"/>
    </source>
</evidence>
<name>A0ABR3LQG7_9TELE</name>
<gene>
    <name evidence="2" type="ORF">QQF64_015942</name>
</gene>
<feature type="region of interest" description="Disordered" evidence="1">
    <location>
        <begin position="1"/>
        <end position="26"/>
    </location>
</feature>